<keyword evidence="1" id="KW-0326">Glycosidase</keyword>
<feature type="domain" description="PA14" evidence="5">
    <location>
        <begin position="37"/>
        <end position="177"/>
    </location>
</feature>
<keyword evidence="7" id="KW-1185">Reference proteome</keyword>
<keyword evidence="3" id="KW-0732">Signal</keyword>
<organism evidence="6 7">
    <name type="scientific">Streptomyces aurantiogriseus</name>
    <dbReference type="NCBI Taxonomy" id="66870"/>
    <lineage>
        <taxon>Bacteria</taxon>
        <taxon>Bacillati</taxon>
        <taxon>Actinomycetota</taxon>
        <taxon>Actinomycetes</taxon>
        <taxon>Kitasatosporales</taxon>
        <taxon>Streptomycetaceae</taxon>
        <taxon>Streptomyces</taxon>
    </lineage>
</organism>
<dbReference type="InterPro" id="IPR036116">
    <property type="entry name" value="FN3_sf"/>
</dbReference>
<dbReference type="CDD" id="cd00063">
    <property type="entry name" value="FN3"/>
    <property type="match status" value="1"/>
</dbReference>
<dbReference type="GO" id="GO:0016798">
    <property type="term" value="F:hydrolase activity, acting on glycosyl bonds"/>
    <property type="evidence" value="ECO:0007669"/>
    <property type="project" value="UniProtKB-KW"/>
</dbReference>
<dbReference type="InterPro" id="IPR037524">
    <property type="entry name" value="PA14/GLEYA"/>
</dbReference>
<name>A0A918BSZ5_9ACTN</name>
<dbReference type="InterPro" id="IPR013783">
    <property type="entry name" value="Ig-like_fold"/>
</dbReference>
<dbReference type="Pfam" id="PF07691">
    <property type="entry name" value="PA14"/>
    <property type="match status" value="1"/>
</dbReference>
<evidence type="ECO:0000313" key="7">
    <source>
        <dbReference type="Proteomes" id="UP000658320"/>
    </source>
</evidence>
<dbReference type="SMART" id="SM00758">
    <property type="entry name" value="PA14"/>
    <property type="match status" value="1"/>
</dbReference>
<accession>A0A918BSZ5</accession>
<keyword evidence="2" id="KW-0119">Carbohydrate metabolism</keyword>
<evidence type="ECO:0000256" key="1">
    <source>
        <dbReference type="ARBA" id="ARBA00023295"/>
    </source>
</evidence>
<dbReference type="GO" id="GO:0000272">
    <property type="term" value="P:polysaccharide catabolic process"/>
    <property type="evidence" value="ECO:0007669"/>
    <property type="project" value="UniProtKB-KW"/>
</dbReference>
<dbReference type="Proteomes" id="UP000658320">
    <property type="component" value="Unassembled WGS sequence"/>
</dbReference>
<feature type="chain" id="PRO_5037632315" description="PA14 domain-containing protein" evidence="3">
    <location>
        <begin position="34"/>
        <end position="690"/>
    </location>
</feature>
<gene>
    <name evidence="6" type="ORF">GCM10010251_00970</name>
</gene>
<evidence type="ECO:0008006" key="8">
    <source>
        <dbReference type="Google" id="ProtNLM"/>
    </source>
</evidence>
<dbReference type="SUPFAM" id="SSF49265">
    <property type="entry name" value="Fibronectin type III"/>
    <property type="match status" value="1"/>
</dbReference>
<protein>
    <recommendedName>
        <fullName evidence="8">PA14 domain-containing protein</fullName>
    </recommendedName>
</protein>
<sequence>MNRARRTTAAAATTVVLATTGGLLAVTAAPASAAVTCTAPVFKRQLFANTTFSGTPKKTDCDAAISENWGTSAPASGLPANNFGVRWTVTRDFGSGGPFALSASGLDGIRVYLDGVRKIDLWKNTSTTVSRTVNVTVPSGKHTLRVDYANWTGSAKVNFGYAPRTSATVDKVKPLTPTGTSVAYDTATGKARLSWAKNKEMDLAGYRVYRRLKGSSFGSTPLATTTSTSYTDALLPKGGGETFYYEVRAYDKAGNASSGTADLGITTVDLMAPTVRDLTVLGESSLEGVSLWWMSDEGALKTQLLRSSKPGGPFTVAESHLGNSATDDTAPYGETSYYKVAATDAAGNTGYSSVVSFARPLAVPYFNGARNRPEDGGGVDLSWQMSPYAPTEFRVHREERRFDNATGTFATVDSRVVPCTPKLTDTAYGTRHTYACTDTTVVPSPHDGFYVYWVTSVDALGRESGPSQVNLHSYRDATAPPAVTGFTATATEYGTVLDWEDSPAADLDHYNVFRLSTANDGTETTHVGRVEAGSSRLVDAENLQDGETHTYFVDAVDTSGNSLHTTAGDPYEVAHTTVTEYDLRPTVETPADWLVSVSAQVADGATAVDLSWELSSAYHGTDITGYRVYRWNPATAAYEPLTADPVTGTSYTDTTAAPGTTHFYWVTALHADGTESAPGDAWAALAPQAE</sequence>
<feature type="signal peptide" evidence="3">
    <location>
        <begin position="1"/>
        <end position="33"/>
    </location>
</feature>
<reference evidence="6" key="2">
    <citation type="submission" date="2020-09" db="EMBL/GenBank/DDBJ databases">
        <authorList>
            <person name="Sun Q."/>
            <person name="Ohkuma M."/>
        </authorList>
    </citation>
    <scope>NUCLEOTIDE SEQUENCE</scope>
    <source>
        <strain evidence="6">JCM 4346</strain>
    </source>
</reference>
<dbReference type="InterPro" id="IPR011658">
    <property type="entry name" value="PA14_dom"/>
</dbReference>
<proteinExistence type="predicted"/>
<dbReference type="PROSITE" id="PS50853">
    <property type="entry name" value="FN3"/>
    <property type="match status" value="1"/>
</dbReference>
<dbReference type="InterPro" id="IPR003961">
    <property type="entry name" value="FN3_dom"/>
</dbReference>
<keyword evidence="1" id="KW-0378">Hydrolase</keyword>
<keyword evidence="2" id="KW-0624">Polysaccharide degradation</keyword>
<dbReference type="Gene3D" id="2.60.40.10">
    <property type="entry name" value="Immunoglobulins"/>
    <property type="match status" value="5"/>
</dbReference>
<dbReference type="EMBL" id="BMSX01000001">
    <property type="protein sequence ID" value="GGQ90576.1"/>
    <property type="molecule type" value="Genomic_DNA"/>
</dbReference>
<comment type="caution">
    <text evidence="6">The sequence shown here is derived from an EMBL/GenBank/DDBJ whole genome shotgun (WGS) entry which is preliminary data.</text>
</comment>
<dbReference type="AlphaFoldDB" id="A0A918BSZ5"/>
<evidence type="ECO:0000259" key="4">
    <source>
        <dbReference type="PROSITE" id="PS50853"/>
    </source>
</evidence>
<feature type="domain" description="Fibronectin type-III" evidence="4">
    <location>
        <begin position="589"/>
        <end position="689"/>
    </location>
</feature>
<dbReference type="SUPFAM" id="SSF56988">
    <property type="entry name" value="Anthrax protective antigen"/>
    <property type="match status" value="1"/>
</dbReference>
<evidence type="ECO:0000256" key="2">
    <source>
        <dbReference type="ARBA" id="ARBA00023326"/>
    </source>
</evidence>
<reference evidence="6" key="1">
    <citation type="journal article" date="2014" name="Int. J. Syst. Evol. Microbiol.">
        <title>Complete genome sequence of Corynebacterium casei LMG S-19264T (=DSM 44701T), isolated from a smear-ripened cheese.</title>
        <authorList>
            <consortium name="US DOE Joint Genome Institute (JGI-PGF)"/>
            <person name="Walter F."/>
            <person name="Albersmeier A."/>
            <person name="Kalinowski J."/>
            <person name="Ruckert C."/>
        </authorList>
    </citation>
    <scope>NUCLEOTIDE SEQUENCE</scope>
    <source>
        <strain evidence="6">JCM 4346</strain>
    </source>
</reference>
<dbReference type="PROSITE" id="PS51820">
    <property type="entry name" value="PA14"/>
    <property type="match status" value="1"/>
</dbReference>
<evidence type="ECO:0000259" key="5">
    <source>
        <dbReference type="PROSITE" id="PS51820"/>
    </source>
</evidence>
<evidence type="ECO:0000256" key="3">
    <source>
        <dbReference type="SAM" id="SignalP"/>
    </source>
</evidence>
<evidence type="ECO:0000313" key="6">
    <source>
        <dbReference type="EMBL" id="GGQ90576.1"/>
    </source>
</evidence>
<dbReference type="RefSeq" id="WP_189931096.1">
    <property type="nucleotide sequence ID" value="NZ_BMSX01000001.1"/>
</dbReference>